<evidence type="ECO:0000256" key="3">
    <source>
        <dbReference type="ARBA" id="ARBA00012595"/>
    </source>
</evidence>
<dbReference type="EC" id="3.2.1.1" evidence="3"/>
<dbReference type="InterPro" id="IPR013784">
    <property type="entry name" value="Carb-bd-like_fold"/>
</dbReference>
<evidence type="ECO:0000256" key="6">
    <source>
        <dbReference type="ARBA" id="ARBA00030238"/>
    </source>
</evidence>
<name>A0A9X4M5R3_9ACTN</name>
<dbReference type="EMBL" id="JANRHA010000006">
    <property type="protein sequence ID" value="MDG3014956.1"/>
    <property type="molecule type" value="Genomic_DNA"/>
</dbReference>
<proteinExistence type="inferred from homology"/>
<comment type="catalytic activity">
    <reaction evidence="1">
        <text>Endohydrolysis of (1-&gt;4)-alpha-D-glucosidic linkages in polysaccharides containing three or more (1-&gt;4)-alpha-linked D-glucose units.</text>
        <dbReference type="EC" id="3.2.1.1"/>
    </reaction>
</comment>
<keyword evidence="8" id="KW-1185">Reference proteome</keyword>
<evidence type="ECO:0000256" key="4">
    <source>
        <dbReference type="ARBA" id="ARBA00022525"/>
    </source>
</evidence>
<evidence type="ECO:0000313" key="8">
    <source>
        <dbReference type="Proteomes" id="UP001152755"/>
    </source>
</evidence>
<dbReference type="PANTHER" id="PTHR36108">
    <property type="entry name" value="COLOSSIN-B-RELATED"/>
    <property type="match status" value="1"/>
</dbReference>
<dbReference type="Proteomes" id="UP001152755">
    <property type="component" value="Unassembled WGS sequence"/>
</dbReference>
<dbReference type="GO" id="GO:0030246">
    <property type="term" value="F:carbohydrate binding"/>
    <property type="evidence" value="ECO:0007669"/>
    <property type="project" value="InterPro"/>
</dbReference>
<dbReference type="GO" id="GO:0004556">
    <property type="term" value="F:alpha-amylase activity"/>
    <property type="evidence" value="ECO:0007669"/>
    <property type="project" value="UniProtKB-EC"/>
</dbReference>
<dbReference type="AlphaFoldDB" id="A0A9X4M5R3"/>
<accession>A0A9X4M5R3</accession>
<dbReference type="SUPFAM" id="SSF49464">
    <property type="entry name" value="Carboxypeptidase regulatory domain-like"/>
    <property type="match status" value="1"/>
</dbReference>
<dbReference type="GO" id="GO:0005975">
    <property type="term" value="P:carbohydrate metabolic process"/>
    <property type="evidence" value="ECO:0007669"/>
    <property type="project" value="UniProtKB-ARBA"/>
</dbReference>
<evidence type="ECO:0000256" key="5">
    <source>
        <dbReference type="ARBA" id="ARBA00022729"/>
    </source>
</evidence>
<sequence>MSVTGEVTAEEGVAAPQAVVTVAGADGSQVERILVEPDGSYAVRGLPAGQYTLIVSAAGYDPQAVGVMVDGSSPVRRDFSLAGGGVLTGTVRSRTGSAQARVVVTDPSGVVVAQAETDQAGSFRIGGLPQGQLVVTAAAAGHQPETQVVQVELGTPAVVEMVLSTVGGLAGVVTTRDGRFFAGATLTALDSSGAVVARAVTDQQGRYRIDGLSDGQYTVVTTAYQPSAVQVGILAGQENTADVVLESAGGPEREVGELSRVHHS</sequence>
<keyword evidence="5" id="KW-0732">Signal</keyword>
<comment type="similarity">
    <text evidence="2">Belongs to the serine-aspartate repeat-containing protein (SDr) family.</text>
</comment>
<organism evidence="7 8">
    <name type="scientific">Speluncibacter jeojiensis</name>
    <dbReference type="NCBI Taxonomy" id="2710754"/>
    <lineage>
        <taxon>Bacteria</taxon>
        <taxon>Bacillati</taxon>
        <taxon>Actinomycetota</taxon>
        <taxon>Actinomycetes</taxon>
        <taxon>Mycobacteriales</taxon>
        <taxon>Speluncibacteraceae</taxon>
        <taxon>Speluncibacter</taxon>
    </lineage>
</organism>
<evidence type="ECO:0000256" key="1">
    <source>
        <dbReference type="ARBA" id="ARBA00000548"/>
    </source>
</evidence>
<keyword evidence="7" id="KW-0645">Protease</keyword>
<dbReference type="GO" id="GO:0004180">
    <property type="term" value="F:carboxypeptidase activity"/>
    <property type="evidence" value="ECO:0007669"/>
    <property type="project" value="UniProtKB-KW"/>
</dbReference>
<dbReference type="Gene3D" id="2.60.40.10">
    <property type="entry name" value="Immunoglobulins"/>
    <property type="match status" value="1"/>
</dbReference>
<dbReference type="Gene3D" id="2.60.40.1120">
    <property type="entry name" value="Carboxypeptidase-like, regulatory domain"/>
    <property type="match status" value="2"/>
</dbReference>
<keyword evidence="4" id="KW-0964">Secreted</keyword>
<keyword evidence="7" id="KW-0378">Hydrolase</keyword>
<evidence type="ECO:0000256" key="2">
    <source>
        <dbReference type="ARBA" id="ARBA00007257"/>
    </source>
</evidence>
<comment type="caution">
    <text evidence="7">The sequence shown here is derived from an EMBL/GenBank/DDBJ whole genome shotgun (WGS) entry which is preliminary data.</text>
</comment>
<dbReference type="Pfam" id="PF13620">
    <property type="entry name" value="CarboxypepD_reg"/>
    <property type="match status" value="3"/>
</dbReference>
<dbReference type="InterPro" id="IPR008969">
    <property type="entry name" value="CarboxyPept-like_regulatory"/>
</dbReference>
<dbReference type="SUPFAM" id="SSF49452">
    <property type="entry name" value="Starch-binding domain-like"/>
    <property type="match status" value="2"/>
</dbReference>
<dbReference type="PANTHER" id="PTHR36108:SF13">
    <property type="entry name" value="COLOSSIN-B-RELATED"/>
    <property type="match status" value="1"/>
</dbReference>
<gene>
    <name evidence="7" type="ORF">NVS88_10340</name>
</gene>
<dbReference type="InterPro" id="IPR013783">
    <property type="entry name" value="Ig-like_fold"/>
</dbReference>
<reference evidence="7" key="1">
    <citation type="submission" date="2022-08" db="EMBL/GenBank/DDBJ databases">
        <title>Genome analysis of Corynebacteriales strain.</title>
        <authorList>
            <person name="Lee S.D."/>
        </authorList>
    </citation>
    <scope>NUCLEOTIDE SEQUENCE</scope>
    <source>
        <strain evidence="7">D3-21</strain>
    </source>
</reference>
<protein>
    <recommendedName>
        <fullName evidence="3">alpha-amylase</fullName>
        <ecNumber evidence="3">3.2.1.1</ecNumber>
    </recommendedName>
    <alternativeName>
        <fullName evidence="6">1,4-alpha-D-glucan glucanohydrolase</fullName>
    </alternativeName>
</protein>
<evidence type="ECO:0000313" key="7">
    <source>
        <dbReference type="EMBL" id="MDG3014956.1"/>
    </source>
</evidence>
<keyword evidence="7" id="KW-0121">Carboxypeptidase</keyword>